<organism evidence="4 5">
    <name type="scientific">Sula dactylatra</name>
    <name type="common">Masked booby</name>
    <dbReference type="NCBI Taxonomy" id="56068"/>
    <lineage>
        <taxon>Eukaryota</taxon>
        <taxon>Metazoa</taxon>
        <taxon>Chordata</taxon>
        <taxon>Craniata</taxon>
        <taxon>Vertebrata</taxon>
        <taxon>Euteleostomi</taxon>
        <taxon>Archelosauria</taxon>
        <taxon>Archosauria</taxon>
        <taxon>Dinosauria</taxon>
        <taxon>Saurischia</taxon>
        <taxon>Theropoda</taxon>
        <taxon>Coelurosauria</taxon>
        <taxon>Aves</taxon>
        <taxon>Neognathae</taxon>
        <taxon>Neoaves</taxon>
        <taxon>Aequornithes</taxon>
        <taxon>Suliformes</taxon>
        <taxon>Sulidae</taxon>
        <taxon>Sula</taxon>
    </lineage>
</organism>
<evidence type="ECO:0000313" key="5">
    <source>
        <dbReference type="Proteomes" id="UP000619137"/>
    </source>
</evidence>
<proteinExistence type="inferred from homology"/>
<dbReference type="PANTHER" id="PTHR33064:SF37">
    <property type="entry name" value="RIBONUCLEASE H"/>
    <property type="match status" value="1"/>
</dbReference>
<dbReference type="AlphaFoldDB" id="A0A850ZNH5"/>
<accession>A0A850ZNH5</accession>
<dbReference type="InterPro" id="IPR043128">
    <property type="entry name" value="Rev_trsase/Diguanyl_cyclase"/>
</dbReference>
<dbReference type="SUPFAM" id="SSF56672">
    <property type="entry name" value="DNA/RNA polymerases"/>
    <property type="match status" value="1"/>
</dbReference>
<dbReference type="EMBL" id="WEKW01000020">
    <property type="protein sequence ID" value="NWI22202.1"/>
    <property type="molecule type" value="Genomic_DNA"/>
</dbReference>
<name>A0A850ZNH5_SULDA</name>
<dbReference type="InterPro" id="IPR000477">
    <property type="entry name" value="RT_dom"/>
</dbReference>
<keyword evidence="5" id="KW-1185">Reference proteome</keyword>
<comment type="similarity">
    <text evidence="1">Belongs to the beta type-B retroviral polymerase family. HERV class-II K(HML-2) pol subfamily.</text>
</comment>
<dbReference type="PANTHER" id="PTHR33064">
    <property type="entry name" value="POL PROTEIN"/>
    <property type="match status" value="1"/>
</dbReference>
<feature type="non-terminal residue" evidence="4">
    <location>
        <position position="1"/>
    </location>
</feature>
<reference evidence="4" key="1">
    <citation type="submission" date="2019-10" db="EMBL/GenBank/DDBJ databases">
        <title>Bird 10,000 Genomes (B10K) Project - Family phase.</title>
        <authorList>
            <person name="Zhang G."/>
        </authorList>
    </citation>
    <scope>NUCLEOTIDE SEQUENCE</scope>
    <source>
        <strain evidence="4">B10K-DU-002-49</strain>
        <tissue evidence="4">Muscle</tissue>
    </source>
</reference>
<feature type="domain" description="Reverse transcriptase" evidence="3">
    <location>
        <begin position="1"/>
        <end position="88"/>
    </location>
</feature>
<dbReference type="EC" id="3.1.26.4" evidence="2"/>
<evidence type="ECO:0000313" key="4">
    <source>
        <dbReference type="EMBL" id="NWI22202.1"/>
    </source>
</evidence>
<feature type="non-terminal residue" evidence="4">
    <location>
        <position position="88"/>
    </location>
</feature>
<dbReference type="Pfam" id="PF00078">
    <property type="entry name" value="RVT_1"/>
    <property type="match status" value="1"/>
</dbReference>
<dbReference type="GO" id="GO:0004523">
    <property type="term" value="F:RNA-DNA hybrid ribonuclease activity"/>
    <property type="evidence" value="ECO:0007669"/>
    <property type="project" value="UniProtKB-EC"/>
</dbReference>
<dbReference type="InterPro" id="IPR051320">
    <property type="entry name" value="Viral_Replic_Matur_Polypro"/>
</dbReference>
<sequence length="88" mass="9925">SQQYTFTVLPQGYLHSPTICHGIVAQHLGECSLSPKCKLFHYIDDILLTAPTEQDVREALSRVVDTMRGHGWEINSQKVQGPETEVKF</sequence>
<protein>
    <recommendedName>
        <fullName evidence="2">ribonuclease H</fullName>
        <ecNumber evidence="2">3.1.26.4</ecNumber>
    </recommendedName>
</protein>
<evidence type="ECO:0000256" key="2">
    <source>
        <dbReference type="ARBA" id="ARBA00012180"/>
    </source>
</evidence>
<dbReference type="Proteomes" id="UP000619137">
    <property type="component" value="Unassembled WGS sequence"/>
</dbReference>
<gene>
    <name evidence="4" type="primary">Ervk8_0</name>
    <name evidence="4" type="ORF">SULDAC_R14108</name>
</gene>
<evidence type="ECO:0000259" key="3">
    <source>
        <dbReference type="PROSITE" id="PS50878"/>
    </source>
</evidence>
<evidence type="ECO:0000256" key="1">
    <source>
        <dbReference type="ARBA" id="ARBA00010879"/>
    </source>
</evidence>
<comment type="caution">
    <text evidence="4">The sequence shown here is derived from an EMBL/GenBank/DDBJ whole genome shotgun (WGS) entry which is preliminary data.</text>
</comment>
<dbReference type="PROSITE" id="PS50878">
    <property type="entry name" value="RT_POL"/>
    <property type="match status" value="1"/>
</dbReference>
<dbReference type="Gene3D" id="3.30.70.270">
    <property type="match status" value="1"/>
</dbReference>
<dbReference type="InterPro" id="IPR043502">
    <property type="entry name" value="DNA/RNA_pol_sf"/>
</dbReference>